<dbReference type="AlphaFoldDB" id="A0A2S6F3C9"/>
<dbReference type="InterPro" id="IPR013766">
    <property type="entry name" value="Thioredoxin_domain"/>
</dbReference>
<dbReference type="PANTHER" id="PTHR32234">
    <property type="entry name" value="THIOL:DISULFIDE INTERCHANGE PROTEIN DSBD"/>
    <property type="match status" value="1"/>
</dbReference>
<gene>
    <name evidence="8" type="ORF">C3928_04150</name>
</gene>
<keyword evidence="2" id="KW-1003">Cell membrane</keyword>
<evidence type="ECO:0000256" key="4">
    <source>
        <dbReference type="ARBA" id="ARBA00022748"/>
    </source>
</evidence>
<dbReference type="InterPro" id="IPR036249">
    <property type="entry name" value="Thioredoxin-like_sf"/>
</dbReference>
<dbReference type="InterPro" id="IPR017937">
    <property type="entry name" value="Thioredoxin_CS"/>
</dbReference>
<evidence type="ECO:0000313" key="9">
    <source>
        <dbReference type="Proteomes" id="UP000239239"/>
    </source>
</evidence>
<dbReference type="InterPro" id="IPR003834">
    <property type="entry name" value="Cyt_c_assmbl_TM_dom"/>
</dbReference>
<dbReference type="SUPFAM" id="SSF52833">
    <property type="entry name" value="Thioredoxin-like"/>
    <property type="match status" value="1"/>
</dbReference>
<accession>A0A2S6F3C9</accession>
<proteinExistence type="predicted"/>
<evidence type="ECO:0000256" key="1">
    <source>
        <dbReference type="ARBA" id="ARBA00004651"/>
    </source>
</evidence>
<dbReference type="GO" id="GO:0015035">
    <property type="term" value="F:protein-disulfide reductase activity"/>
    <property type="evidence" value="ECO:0007669"/>
    <property type="project" value="TreeGrafter"/>
</dbReference>
<dbReference type="OrthoDB" id="9811036at2"/>
<sequence length="599" mass="65747">MFISNSKRYRMKKWLLLSVLFLTPLFVHAEPLPASEVFKVNVKKIDPNTFAIQWDILPKYFLYSDRIQLNSDNDDIAQLGTLRFPTPLTKTDKQGRTFKVYRNQLTLPVGVLGITPGETIVNLRFQGCADDGFCYPPEVRQIKLAISDKLALSQVDLETLKAPEEVTPEKTEQSEQDIADIFANHNWIMILLIFYGFGLLLSFTPCILPMVPVLSGIIVGHGKTATTKKAFFLSLSYVLSMSVTYAVVGAVVALLGANLQISMQSPWAISLFSLIFVLLALSMFGFYEFKLPDAWQSKIVGPSREQRGGHYLGAAIMGCLSTLILSPCVTAPLIGVLTYIAQTGNVLLGSVTLFTLSLGMGTPLLLIGTSAGKWLPETGSWMNAVKAFFGILLLAVAIYLMARILPAGLVMGLWACLLIFSGIYSGALTKSNTNQEKLCQGIGIILLTYGLLILIGASMGSSNPLQPLANLQAAPTVTNAFESARAQSVKSVELAIKQAFGKPVMLDFYADWCASCKVMENTTFKDPRVQKALSHFIVIKVDVTANNKNDRALMQHFRVVAPPTFIFFNAQGIQLNNLKRVGELNADEFMQTIKNIDAN</sequence>
<protein>
    <submittedName>
        <fullName evidence="8">Protein-disulfide reductase DsbD</fullName>
    </submittedName>
</protein>
<evidence type="ECO:0000256" key="2">
    <source>
        <dbReference type="ARBA" id="ARBA00022475"/>
    </source>
</evidence>
<dbReference type="SUPFAM" id="SSF74863">
    <property type="entry name" value="Thiol:disulfide interchange protein DsbD, N-terminal domain (DsbD-alpha)"/>
    <property type="match status" value="1"/>
</dbReference>
<dbReference type="GO" id="GO:0005886">
    <property type="term" value="C:plasma membrane"/>
    <property type="evidence" value="ECO:0007669"/>
    <property type="project" value="UniProtKB-SubCell"/>
</dbReference>
<dbReference type="PANTHER" id="PTHR32234:SF0">
    <property type="entry name" value="THIOL:DISULFIDE INTERCHANGE PROTEIN DSBD"/>
    <property type="match status" value="1"/>
</dbReference>
<dbReference type="NCBIfam" id="NF001419">
    <property type="entry name" value="PRK00293.1"/>
    <property type="match status" value="1"/>
</dbReference>
<dbReference type="Pfam" id="PF02683">
    <property type="entry name" value="DsbD_TM"/>
    <property type="match status" value="1"/>
</dbReference>
<dbReference type="PROSITE" id="PS51352">
    <property type="entry name" value="THIOREDOXIN_2"/>
    <property type="match status" value="1"/>
</dbReference>
<evidence type="ECO:0000256" key="6">
    <source>
        <dbReference type="ARBA" id="ARBA00023136"/>
    </source>
</evidence>
<dbReference type="EMBL" id="PQWY01000008">
    <property type="protein sequence ID" value="PPK31932.1"/>
    <property type="molecule type" value="Genomic_DNA"/>
</dbReference>
<keyword evidence="5" id="KW-1133">Transmembrane helix</keyword>
<dbReference type="GO" id="GO:0045454">
    <property type="term" value="P:cell redox homeostasis"/>
    <property type="evidence" value="ECO:0007669"/>
    <property type="project" value="TreeGrafter"/>
</dbReference>
<organism evidence="8 9">
    <name type="scientific">Legionella pneumophila</name>
    <dbReference type="NCBI Taxonomy" id="446"/>
    <lineage>
        <taxon>Bacteria</taxon>
        <taxon>Pseudomonadati</taxon>
        <taxon>Pseudomonadota</taxon>
        <taxon>Gammaproteobacteria</taxon>
        <taxon>Legionellales</taxon>
        <taxon>Legionellaceae</taxon>
        <taxon>Legionella</taxon>
    </lineage>
</organism>
<keyword evidence="7" id="KW-0676">Redox-active center</keyword>
<evidence type="ECO:0000256" key="7">
    <source>
        <dbReference type="ARBA" id="ARBA00023284"/>
    </source>
</evidence>
<dbReference type="GO" id="GO:0017004">
    <property type="term" value="P:cytochrome complex assembly"/>
    <property type="evidence" value="ECO:0007669"/>
    <property type="project" value="UniProtKB-KW"/>
</dbReference>
<dbReference type="InterPro" id="IPR035671">
    <property type="entry name" value="DsbD_gamma"/>
</dbReference>
<dbReference type="InterPro" id="IPR028250">
    <property type="entry name" value="DsbDN"/>
</dbReference>
<dbReference type="Gene3D" id="3.40.30.10">
    <property type="entry name" value="Glutaredoxin"/>
    <property type="match status" value="1"/>
</dbReference>
<dbReference type="Pfam" id="PF13899">
    <property type="entry name" value="Thioredoxin_7"/>
    <property type="match status" value="1"/>
</dbReference>
<dbReference type="Gene3D" id="2.60.40.1250">
    <property type="entry name" value="Thiol:disulfide interchange protein DsbD, N-terminal domain"/>
    <property type="match status" value="1"/>
</dbReference>
<reference evidence="8 9" key="1">
    <citation type="submission" date="2018-02" db="EMBL/GenBank/DDBJ databases">
        <title>Draft genome sequences of four Legionella pneumophila clinical strains isolated in Ontario.</title>
        <authorList>
            <person name="Fortuna A."/>
            <person name="Ramnarine R."/>
            <person name="Li A."/>
            <person name="Frantz C."/>
            <person name="Mallo G."/>
        </authorList>
    </citation>
    <scope>NUCLEOTIDE SEQUENCE [LARGE SCALE GENOMIC DNA]</scope>
    <source>
        <strain evidence="8 9">LG61</strain>
    </source>
</reference>
<name>A0A2S6F3C9_LEGPN</name>
<evidence type="ECO:0000256" key="5">
    <source>
        <dbReference type="ARBA" id="ARBA00022989"/>
    </source>
</evidence>
<keyword evidence="6" id="KW-0472">Membrane</keyword>
<comment type="subcellular location">
    <subcellularLocation>
        <location evidence="1">Cell membrane</location>
        <topology evidence="1">Multi-pass membrane protein</topology>
    </subcellularLocation>
</comment>
<dbReference type="CDD" id="cd02953">
    <property type="entry name" value="DsbDgamma"/>
    <property type="match status" value="1"/>
</dbReference>
<keyword evidence="3" id="KW-0812">Transmembrane</keyword>
<evidence type="ECO:0000313" key="8">
    <source>
        <dbReference type="EMBL" id="PPK31932.1"/>
    </source>
</evidence>
<dbReference type="Proteomes" id="UP000239239">
    <property type="component" value="Unassembled WGS sequence"/>
</dbReference>
<dbReference type="Pfam" id="PF11412">
    <property type="entry name" value="DsbD_N"/>
    <property type="match status" value="1"/>
</dbReference>
<dbReference type="PROSITE" id="PS00194">
    <property type="entry name" value="THIOREDOXIN_1"/>
    <property type="match status" value="1"/>
</dbReference>
<dbReference type="InterPro" id="IPR036929">
    <property type="entry name" value="DsbDN_sf"/>
</dbReference>
<comment type="caution">
    <text evidence="8">The sequence shown here is derived from an EMBL/GenBank/DDBJ whole genome shotgun (WGS) entry which is preliminary data.</text>
</comment>
<keyword evidence="4" id="KW-0201">Cytochrome c-type biogenesis</keyword>
<evidence type="ECO:0000256" key="3">
    <source>
        <dbReference type="ARBA" id="ARBA00022692"/>
    </source>
</evidence>